<dbReference type="PROSITE" id="PS51186">
    <property type="entry name" value="GNAT"/>
    <property type="match status" value="1"/>
</dbReference>
<proteinExistence type="predicted"/>
<dbReference type="InterPro" id="IPR000182">
    <property type="entry name" value="GNAT_dom"/>
</dbReference>
<accession>A0A2T4Z2C1</accession>
<dbReference type="Pfam" id="PF13302">
    <property type="entry name" value="Acetyltransf_3"/>
    <property type="match status" value="1"/>
</dbReference>
<evidence type="ECO:0000313" key="3">
    <source>
        <dbReference type="Proteomes" id="UP000241808"/>
    </source>
</evidence>
<evidence type="ECO:0000259" key="1">
    <source>
        <dbReference type="PROSITE" id="PS51186"/>
    </source>
</evidence>
<dbReference type="EMBL" id="PZZL01000005">
    <property type="protein sequence ID" value="PTM54929.1"/>
    <property type="molecule type" value="Genomic_DNA"/>
</dbReference>
<name>A0A2T4Z2C1_9HYPH</name>
<dbReference type="OrthoDB" id="7843527at2"/>
<dbReference type="GO" id="GO:0016747">
    <property type="term" value="F:acyltransferase activity, transferring groups other than amino-acyl groups"/>
    <property type="evidence" value="ECO:0007669"/>
    <property type="project" value="InterPro"/>
</dbReference>
<protein>
    <submittedName>
        <fullName evidence="2">Acetyltransferase (GNAT) family protein</fullName>
    </submittedName>
</protein>
<feature type="domain" description="N-acetyltransferase" evidence="1">
    <location>
        <begin position="9"/>
        <end position="170"/>
    </location>
</feature>
<dbReference type="RefSeq" id="WP_108177698.1">
    <property type="nucleotide sequence ID" value="NZ_PZZL01000005.1"/>
</dbReference>
<keyword evidence="3" id="KW-1185">Reference proteome</keyword>
<organism evidence="2 3">
    <name type="scientific">Phreatobacter oligotrophus</name>
    <dbReference type="NCBI Taxonomy" id="1122261"/>
    <lineage>
        <taxon>Bacteria</taxon>
        <taxon>Pseudomonadati</taxon>
        <taxon>Pseudomonadota</taxon>
        <taxon>Alphaproteobacteria</taxon>
        <taxon>Hyphomicrobiales</taxon>
        <taxon>Phreatobacteraceae</taxon>
        <taxon>Phreatobacter</taxon>
    </lineage>
</organism>
<dbReference type="InterPro" id="IPR016181">
    <property type="entry name" value="Acyl_CoA_acyltransferase"/>
</dbReference>
<evidence type="ECO:0000313" key="2">
    <source>
        <dbReference type="EMBL" id="PTM54929.1"/>
    </source>
</evidence>
<sequence length="181" mass="19701">MARATNALGTIRELSGRDADLHREHLLRLDAEGRRERFNGVAGDHFIRDYAARCFAGRTRVFAFIDAEGIVRGAAELHAPAQGEPADIAFSVEPTFRQSGIGSRLFEVVMSAARYSRYPELRITSTAGNRAMRALARKFGARFTFEAGEVVGLIGLDVSHGKVAATRRAPALPAERYAAAV</sequence>
<dbReference type="SUPFAM" id="SSF55729">
    <property type="entry name" value="Acyl-CoA N-acyltransferases (Nat)"/>
    <property type="match status" value="1"/>
</dbReference>
<comment type="caution">
    <text evidence="2">The sequence shown here is derived from an EMBL/GenBank/DDBJ whole genome shotgun (WGS) entry which is preliminary data.</text>
</comment>
<keyword evidence="2" id="KW-0808">Transferase</keyword>
<dbReference type="AlphaFoldDB" id="A0A2T4Z2C1"/>
<dbReference type="Gene3D" id="3.40.630.30">
    <property type="match status" value="1"/>
</dbReference>
<dbReference type="Proteomes" id="UP000241808">
    <property type="component" value="Unassembled WGS sequence"/>
</dbReference>
<gene>
    <name evidence="2" type="ORF">C8P69_10579</name>
</gene>
<reference evidence="2 3" key="1">
    <citation type="submission" date="2018-04" db="EMBL/GenBank/DDBJ databases">
        <title>Genomic Encyclopedia of Archaeal and Bacterial Type Strains, Phase II (KMG-II): from individual species to whole genera.</title>
        <authorList>
            <person name="Goeker M."/>
        </authorList>
    </citation>
    <scope>NUCLEOTIDE SEQUENCE [LARGE SCALE GENOMIC DNA]</scope>
    <source>
        <strain evidence="2 3">DSM 25521</strain>
    </source>
</reference>